<dbReference type="EMBL" id="KL584703">
    <property type="protein sequence ID" value="KEQ76434.1"/>
    <property type="molecule type" value="Genomic_DNA"/>
</dbReference>
<keyword evidence="4" id="KW-1185">Reference proteome</keyword>
<feature type="region of interest" description="Disordered" evidence="2">
    <location>
        <begin position="1"/>
        <end position="66"/>
    </location>
</feature>
<feature type="compositionally biased region" description="Polar residues" evidence="2">
    <location>
        <begin position="43"/>
        <end position="60"/>
    </location>
</feature>
<feature type="compositionally biased region" description="Polar residues" evidence="2">
    <location>
        <begin position="14"/>
        <end position="25"/>
    </location>
</feature>
<name>A0A074WY32_9PEZI</name>
<dbReference type="GeneID" id="25416174"/>
<feature type="compositionally biased region" description="Basic and acidic residues" evidence="2">
    <location>
        <begin position="28"/>
        <end position="37"/>
    </location>
</feature>
<dbReference type="Proteomes" id="UP000027730">
    <property type="component" value="Unassembled WGS sequence"/>
</dbReference>
<feature type="coiled-coil region" evidence="1">
    <location>
        <begin position="255"/>
        <end position="282"/>
    </location>
</feature>
<reference evidence="3 4" key="1">
    <citation type="journal article" date="2014" name="BMC Genomics">
        <title>Genome sequencing of four Aureobasidium pullulans varieties: biotechnological potential, stress tolerance, and description of new species.</title>
        <authorList>
            <person name="Gostin Ar C."/>
            <person name="Ohm R.A."/>
            <person name="Kogej T."/>
            <person name="Sonjak S."/>
            <person name="Turk M."/>
            <person name="Zajc J."/>
            <person name="Zalar P."/>
            <person name="Grube M."/>
            <person name="Sun H."/>
            <person name="Han J."/>
            <person name="Sharma A."/>
            <person name="Chiniquy J."/>
            <person name="Ngan C.Y."/>
            <person name="Lipzen A."/>
            <person name="Barry K."/>
            <person name="Grigoriev I.V."/>
            <person name="Gunde-Cimerman N."/>
        </authorList>
    </citation>
    <scope>NUCLEOTIDE SEQUENCE [LARGE SCALE GENOMIC DNA]</scope>
    <source>
        <strain evidence="3 4">CBS 147.97</strain>
    </source>
</reference>
<organism evidence="3 4">
    <name type="scientific">Aureobasidium namibiae CBS 147.97</name>
    <dbReference type="NCBI Taxonomy" id="1043004"/>
    <lineage>
        <taxon>Eukaryota</taxon>
        <taxon>Fungi</taxon>
        <taxon>Dikarya</taxon>
        <taxon>Ascomycota</taxon>
        <taxon>Pezizomycotina</taxon>
        <taxon>Dothideomycetes</taxon>
        <taxon>Dothideomycetidae</taxon>
        <taxon>Dothideales</taxon>
        <taxon>Saccotheciaceae</taxon>
        <taxon>Aureobasidium</taxon>
    </lineage>
</organism>
<evidence type="ECO:0000313" key="4">
    <source>
        <dbReference type="Proteomes" id="UP000027730"/>
    </source>
</evidence>
<protein>
    <submittedName>
        <fullName evidence="3">Uncharacterized protein</fullName>
    </submittedName>
</protein>
<keyword evidence="1" id="KW-0175">Coiled coil</keyword>
<accession>A0A074WY32</accession>
<sequence length="347" mass="38909">MEPHQKGYIRSADLTFTNHDNSNVSAPGDEHMKDSNKVDAPQDNVTTTTIAQQSKQSNPVNDPRLSHPFYTALSLSRDANKETTTPHVAKRSINYPDILDSTTKAVSTPDSDHVFDTITTTSLGDLLKDPHHLGAMLASTYHTTSADEIKNIIGCLVHLDVMITRQTHLNELHEAHTAKNFREQRHLNKDRKLRLGAITKSIDHEFAGLDAQRMAQQTTIKQHDIRVNSHQVQLKGLNDKAQMLAQAGEWMETAVGETQQELTDLQREVEGLKIENVNFRDEVRGLREVICAMKEKEEGWERRLAALEVRSGGSKEIHLIDVCIKKEQVLNSASFAVGNARVFSLSR</sequence>
<evidence type="ECO:0000256" key="2">
    <source>
        <dbReference type="SAM" id="MobiDB-lite"/>
    </source>
</evidence>
<dbReference type="OrthoDB" id="3925322at2759"/>
<gene>
    <name evidence="3" type="ORF">M436DRAFT_78186</name>
</gene>
<dbReference type="AlphaFoldDB" id="A0A074WY32"/>
<dbReference type="RefSeq" id="XP_013431289.1">
    <property type="nucleotide sequence ID" value="XM_013575835.1"/>
</dbReference>
<evidence type="ECO:0000256" key="1">
    <source>
        <dbReference type="SAM" id="Coils"/>
    </source>
</evidence>
<dbReference type="HOGENOM" id="CLU_068702_0_0_1"/>
<evidence type="ECO:0000313" key="3">
    <source>
        <dbReference type="EMBL" id="KEQ76434.1"/>
    </source>
</evidence>
<proteinExistence type="predicted"/>